<name>A0A346A3Z4_9HYPH</name>
<dbReference type="PIRSF" id="PIRSF026671">
    <property type="entry name" value="AA_dipeptidase"/>
    <property type="match status" value="1"/>
</dbReference>
<comment type="function">
    <text evidence="9 10">Catalyzes hydrolysis of the D-alanyl-D-alanine dipeptide.</text>
</comment>
<dbReference type="OrthoDB" id="9801430at2"/>
<dbReference type="Gene3D" id="3.30.1380.10">
    <property type="match status" value="1"/>
</dbReference>
<proteinExistence type="inferred from homology"/>
<protein>
    <recommendedName>
        <fullName evidence="9 10">D-alanyl-D-alanine dipeptidase</fullName>
        <shortName evidence="9 10">D-Ala-D-Ala dipeptidase</shortName>
        <ecNumber evidence="9 10">3.4.13.22</ecNumber>
    </recommendedName>
</protein>
<evidence type="ECO:0000313" key="11">
    <source>
        <dbReference type="EMBL" id="AXK83891.1"/>
    </source>
</evidence>
<evidence type="ECO:0000256" key="5">
    <source>
        <dbReference type="ARBA" id="ARBA00022833"/>
    </source>
</evidence>
<evidence type="ECO:0000256" key="10">
    <source>
        <dbReference type="PIRNR" id="PIRNR026671"/>
    </source>
</evidence>
<dbReference type="PANTHER" id="PTHR43126:SF1">
    <property type="entry name" value="D-ALANYL-D-ALANINE DIPEPTIDASE"/>
    <property type="match status" value="1"/>
</dbReference>
<dbReference type="CDD" id="cd14817">
    <property type="entry name" value="D-Ala-D-Ala_dipeptidase_VanX"/>
    <property type="match status" value="1"/>
</dbReference>
<evidence type="ECO:0000256" key="2">
    <source>
        <dbReference type="ARBA" id="ARBA00022670"/>
    </source>
</evidence>
<evidence type="ECO:0000256" key="9">
    <source>
        <dbReference type="HAMAP-Rule" id="MF_01924"/>
    </source>
</evidence>
<evidence type="ECO:0000256" key="8">
    <source>
        <dbReference type="ARBA" id="ARBA00023316"/>
    </source>
</evidence>
<feature type="active site" description="Proton donor/acceptor" evidence="9">
    <location>
        <position position="184"/>
    </location>
</feature>
<evidence type="ECO:0000256" key="6">
    <source>
        <dbReference type="ARBA" id="ARBA00022997"/>
    </source>
</evidence>
<sequence length="206" mass="23024">MRYAGENNFTGHALPGYNAAECALRRAAAEALKRVQAELTRQNLSLKVYDCYRPTRAVTAMARWAHDPNALPDTSRFHPRLQKSRLFALGYIASHSAHSRGVAIDLTVVPQGSQQPPYDATLRYGACTSATRAPDNSLDMGTGFDCFDTTSHTQDGLITPQQRANRDVLLNAMRRQGLVNYKREWWHFSYSAADNGNAYDFAIEPR</sequence>
<accession>A0A346A3Z4</accession>
<keyword evidence="4 9" id="KW-0378">Hydrolase</keyword>
<feature type="binding site" evidence="9">
    <location>
        <position position="105"/>
    </location>
    <ligand>
        <name>Zn(2+)</name>
        <dbReference type="ChEBI" id="CHEBI:29105"/>
        <note>catalytic</note>
    </ligand>
</feature>
<evidence type="ECO:0000313" key="12">
    <source>
        <dbReference type="Proteomes" id="UP000254889"/>
    </source>
</evidence>
<dbReference type="EMBL" id="CP031417">
    <property type="protein sequence ID" value="AXK83891.1"/>
    <property type="molecule type" value="Genomic_DNA"/>
</dbReference>
<dbReference type="InterPro" id="IPR009045">
    <property type="entry name" value="Zn_M74/Hedgehog-like"/>
</dbReference>
<feature type="binding site" evidence="9">
    <location>
        <position position="187"/>
    </location>
    <ligand>
        <name>Zn(2+)</name>
        <dbReference type="ChEBI" id="CHEBI:29105"/>
        <note>catalytic</note>
    </ligand>
</feature>
<feature type="site" description="Transition state stabilizer" evidence="9">
    <location>
        <position position="53"/>
    </location>
</feature>
<keyword evidence="5 9" id="KW-0862">Zinc</keyword>
<organism evidence="11 12">
    <name type="scientific">Pseudolabrys taiwanensis</name>
    <dbReference type="NCBI Taxonomy" id="331696"/>
    <lineage>
        <taxon>Bacteria</taxon>
        <taxon>Pseudomonadati</taxon>
        <taxon>Pseudomonadota</taxon>
        <taxon>Alphaproteobacteria</taxon>
        <taxon>Hyphomicrobiales</taxon>
        <taxon>Xanthobacteraceae</taxon>
        <taxon>Pseudolabrys</taxon>
    </lineage>
</organism>
<keyword evidence="8 10" id="KW-0961">Cell wall biogenesis/degradation</keyword>
<dbReference type="GO" id="GO:0160237">
    <property type="term" value="F:D-Ala-D-Ala dipeptidase activity"/>
    <property type="evidence" value="ECO:0007669"/>
    <property type="project" value="UniProtKB-EC"/>
</dbReference>
<comment type="cofactor">
    <cofactor evidence="9">
        <name>Zn(2+)</name>
        <dbReference type="ChEBI" id="CHEBI:29105"/>
    </cofactor>
    <text evidence="9">Binds 1 zinc ion per subunit.</text>
</comment>
<dbReference type="GO" id="GO:0006508">
    <property type="term" value="P:proteolysis"/>
    <property type="evidence" value="ECO:0007669"/>
    <property type="project" value="UniProtKB-KW"/>
</dbReference>
<evidence type="ECO:0000256" key="7">
    <source>
        <dbReference type="ARBA" id="ARBA00023049"/>
    </source>
</evidence>
<dbReference type="EC" id="3.4.13.22" evidence="9 10"/>
<comment type="similarity">
    <text evidence="9 10">Belongs to the peptidase M15D family.</text>
</comment>
<keyword evidence="12" id="KW-1185">Reference proteome</keyword>
<dbReference type="KEGG" id="ptaw:DW352_06595"/>
<keyword evidence="6 9" id="KW-0224">Dipeptidase</keyword>
<reference evidence="11 12" key="1">
    <citation type="submission" date="2018-07" db="EMBL/GenBank/DDBJ databases">
        <authorList>
            <person name="Quirk P.G."/>
            <person name="Krulwich T.A."/>
        </authorList>
    </citation>
    <scope>NUCLEOTIDE SEQUENCE [LARGE SCALE GENOMIC DNA]</scope>
    <source>
        <strain evidence="11 12">CC-BB4</strain>
    </source>
</reference>
<keyword evidence="3 9" id="KW-0479">Metal-binding</keyword>
<dbReference type="PANTHER" id="PTHR43126">
    <property type="entry name" value="D-ALANYL-D-ALANINE DIPEPTIDASE"/>
    <property type="match status" value="1"/>
</dbReference>
<gene>
    <name evidence="9" type="primary">ddpX</name>
    <name evidence="11" type="ORF">DW352_06595</name>
</gene>
<dbReference type="SUPFAM" id="SSF55166">
    <property type="entry name" value="Hedgehog/DD-peptidase"/>
    <property type="match status" value="1"/>
</dbReference>
<keyword evidence="2 9" id="KW-0645">Protease</keyword>
<feature type="binding site" evidence="9">
    <location>
        <position position="98"/>
    </location>
    <ligand>
        <name>Zn(2+)</name>
        <dbReference type="ChEBI" id="CHEBI:29105"/>
        <note>catalytic</note>
    </ligand>
</feature>
<dbReference type="AlphaFoldDB" id="A0A346A3Z4"/>
<keyword evidence="7 9" id="KW-0482">Metalloprotease</keyword>
<dbReference type="GO" id="GO:0008270">
    <property type="term" value="F:zinc ion binding"/>
    <property type="evidence" value="ECO:0007669"/>
    <property type="project" value="UniProtKB-UniRule"/>
</dbReference>
<evidence type="ECO:0000256" key="1">
    <source>
        <dbReference type="ARBA" id="ARBA00001362"/>
    </source>
</evidence>
<dbReference type="GO" id="GO:0071555">
    <property type="term" value="P:cell wall organization"/>
    <property type="evidence" value="ECO:0007669"/>
    <property type="project" value="UniProtKB-KW"/>
</dbReference>
<dbReference type="Proteomes" id="UP000254889">
    <property type="component" value="Chromosome"/>
</dbReference>
<evidence type="ECO:0000256" key="4">
    <source>
        <dbReference type="ARBA" id="ARBA00022801"/>
    </source>
</evidence>
<dbReference type="Pfam" id="PF01427">
    <property type="entry name" value="Peptidase_M15"/>
    <property type="match status" value="2"/>
</dbReference>
<evidence type="ECO:0000256" key="3">
    <source>
        <dbReference type="ARBA" id="ARBA00022723"/>
    </source>
</evidence>
<dbReference type="GO" id="GO:0008237">
    <property type="term" value="F:metallopeptidase activity"/>
    <property type="evidence" value="ECO:0007669"/>
    <property type="project" value="UniProtKB-KW"/>
</dbReference>
<dbReference type="HAMAP" id="MF_01924">
    <property type="entry name" value="A_A_dipeptidase"/>
    <property type="match status" value="1"/>
</dbReference>
<comment type="catalytic activity">
    <reaction evidence="1 9 10">
        <text>D-alanyl-D-alanine + H2O = 2 D-alanine</text>
        <dbReference type="Rhea" id="RHEA:20661"/>
        <dbReference type="ChEBI" id="CHEBI:15377"/>
        <dbReference type="ChEBI" id="CHEBI:57416"/>
        <dbReference type="ChEBI" id="CHEBI:57822"/>
        <dbReference type="EC" id="3.4.13.22"/>
    </reaction>
</comment>
<dbReference type="InterPro" id="IPR000755">
    <property type="entry name" value="A_A_dipeptidase"/>
</dbReference>